<reference evidence="4 5" key="1">
    <citation type="submission" date="2019-04" db="EMBL/GenBank/DDBJ databases">
        <title>Microbes associate with the intestines of laboratory mice.</title>
        <authorList>
            <person name="Navarre W."/>
            <person name="Wong E."/>
            <person name="Huang K."/>
            <person name="Tropini C."/>
            <person name="Ng K."/>
            <person name="Yu B."/>
        </authorList>
    </citation>
    <scope>NUCLEOTIDE SEQUENCE [LARGE SCALE GENOMIC DNA]</scope>
    <source>
        <strain evidence="4 5">NM07_P-09</strain>
    </source>
</reference>
<dbReference type="InterPro" id="IPR000182">
    <property type="entry name" value="GNAT_dom"/>
</dbReference>
<keyword evidence="1" id="KW-0808">Transferase</keyword>
<proteinExistence type="predicted"/>
<dbReference type="EMBL" id="SRYE01000002">
    <property type="protein sequence ID" value="TGY62554.1"/>
    <property type="molecule type" value="Genomic_DNA"/>
</dbReference>
<organism evidence="4 5">
    <name type="scientific">Muricaecibacterium torontonense</name>
    <dbReference type="NCBI Taxonomy" id="3032871"/>
    <lineage>
        <taxon>Bacteria</taxon>
        <taxon>Bacillati</taxon>
        <taxon>Actinomycetota</taxon>
        <taxon>Coriobacteriia</taxon>
        <taxon>Coriobacteriales</taxon>
        <taxon>Atopobiaceae</taxon>
        <taxon>Muricaecibacterium</taxon>
    </lineage>
</organism>
<dbReference type="GO" id="GO:0016747">
    <property type="term" value="F:acyltransferase activity, transferring groups other than amino-acyl groups"/>
    <property type="evidence" value="ECO:0007669"/>
    <property type="project" value="InterPro"/>
</dbReference>
<sequence length="218" mass="24345">MGGYMNIDGITLRAAETDDLDAIALIYNSLWCNWIRKAGAWEDWALCGRFNAAMQLQRSPITLVAERNGAVIGACLVGIFKDGVPEKNPHWQPIYEGLLAAATERAKTADEDLEGSLFGDSREKATADRFAATGNEYAQAQVNLIILKPEWQGAGLGRRLIEEARHRMRQEGCTKFFLMSDNRSNYQFYDHLGMTRIAEDHSQDTGDNFIVYVYGGEA</sequence>
<dbReference type="InterPro" id="IPR050832">
    <property type="entry name" value="Bact_Acetyltransf"/>
</dbReference>
<evidence type="ECO:0000259" key="3">
    <source>
        <dbReference type="PROSITE" id="PS51186"/>
    </source>
</evidence>
<dbReference type="CDD" id="cd04301">
    <property type="entry name" value="NAT_SF"/>
    <property type="match status" value="1"/>
</dbReference>
<evidence type="ECO:0000256" key="1">
    <source>
        <dbReference type="ARBA" id="ARBA00022679"/>
    </source>
</evidence>
<dbReference type="AlphaFoldDB" id="A0A4S2F5K7"/>
<name>A0A4S2F5K7_9ACTN</name>
<feature type="domain" description="N-acetyltransferase" evidence="3">
    <location>
        <begin position="10"/>
        <end position="217"/>
    </location>
</feature>
<dbReference type="InterPro" id="IPR016181">
    <property type="entry name" value="Acyl_CoA_acyltransferase"/>
</dbReference>
<dbReference type="Pfam" id="PF00583">
    <property type="entry name" value="Acetyltransf_1"/>
    <property type="match status" value="1"/>
</dbReference>
<dbReference type="PANTHER" id="PTHR43877">
    <property type="entry name" value="AMINOALKYLPHOSPHONATE N-ACETYLTRANSFERASE-RELATED-RELATED"/>
    <property type="match status" value="1"/>
</dbReference>
<dbReference type="PROSITE" id="PS51186">
    <property type="entry name" value="GNAT"/>
    <property type="match status" value="1"/>
</dbReference>
<keyword evidence="2" id="KW-0012">Acyltransferase</keyword>
<evidence type="ECO:0000313" key="4">
    <source>
        <dbReference type="EMBL" id="TGY62554.1"/>
    </source>
</evidence>
<protein>
    <submittedName>
        <fullName evidence="4">GNAT family N-acetyltransferase</fullName>
    </submittedName>
</protein>
<evidence type="ECO:0000256" key="2">
    <source>
        <dbReference type="ARBA" id="ARBA00023315"/>
    </source>
</evidence>
<gene>
    <name evidence="4" type="ORF">E5334_03830</name>
</gene>
<dbReference type="Proteomes" id="UP000310263">
    <property type="component" value="Unassembled WGS sequence"/>
</dbReference>
<evidence type="ECO:0000313" key="5">
    <source>
        <dbReference type="Proteomes" id="UP000310263"/>
    </source>
</evidence>
<dbReference type="Gene3D" id="3.40.630.30">
    <property type="match status" value="1"/>
</dbReference>
<keyword evidence="5" id="KW-1185">Reference proteome</keyword>
<comment type="caution">
    <text evidence="4">The sequence shown here is derived from an EMBL/GenBank/DDBJ whole genome shotgun (WGS) entry which is preliminary data.</text>
</comment>
<dbReference type="OrthoDB" id="6711752at2"/>
<accession>A0A4S2F5K7</accession>
<dbReference type="SUPFAM" id="SSF55729">
    <property type="entry name" value="Acyl-CoA N-acyltransferases (Nat)"/>
    <property type="match status" value="1"/>
</dbReference>